<dbReference type="Pfam" id="PF00479">
    <property type="entry name" value="G6PD_N"/>
    <property type="match status" value="1"/>
</dbReference>
<dbReference type="PANTHER" id="PTHR23429:SF0">
    <property type="entry name" value="GLUCOSE-6-PHOSPHATE 1-DEHYDROGENASE"/>
    <property type="match status" value="1"/>
</dbReference>
<dbReference type="InterPro" id="IPR001282">
    <property type="entry name" value="G6P_DH"/>
</dbReference>
<feature type="binding site" evidence="6">
    <location>
        <position position="248"/>
    </location>
    <ligand>
        <name>substrate</name>
    </ligand>
</feature>
<feature type="region of interest" description="Disordered" evidence="7">
    <location>
        <begin position="1"/>
        <end position="25"/>
    </location>
</feature>
<dbReference type="SUPFAM" id="SSF51735">
    <property type="entry name" value="NAD(P)-binding Rossmann-fold domains"/>
    <property type="match status" value="1"/>
</dbReference>
<feature type="binding site" evidence="6">
    <location>
        <position position="214"/>
    </location>
    <ligand>
        <name>substrate</name>
    </ligand>
</feature>
<evidence type="ECO:0000256" key="4">
    <source>
        <dbReference type="ARBA" id="ARBA00023002"/>
    </source>
</evidence>
<keyword evidence="11" id="KW-1185">Reference proteome</keyword>
<dbReference type="Gene3D" id="3.40.50.720">
    <property type="entry name" value="NAD(P)-binding Rossmann-like Domain"/>
    <property type="match status" value="1"/>
</dbReference>
<reference evidence="11" key="1">
    <citation type="submission" date="2015-02" db="EMBL/GenBank/DDBJ databases">
        <title>Description and complete genome sequence of the first cultured representative of the subdivision 5 of the Verrucomicrobia phylum.</title>
        <authorList>
            <person name="Spring S."/>
            <person name="Bunk B."/>
            <person name="Sproer C."/>
            <person name="Klenk H.-P."/>
        </authorList>
    </citation>
    <scope>NUCLEOTIDE SEQUENCE [LARGE SCALE GENOMIC DNA]</scope>
    <source>
        <strain evidence="11">L21-Fru-AB</strain>
    </source>
</reference>
<gene>
    <name evidence="6 10" type="primary">zwf</name>
    <name evidence="10" type="ORF">L21SP4_00987</name>
</gene>
<dbReference type="SUPFAM" id="SSF55347">
    <property type="entry name" value="Glyceraldehyde-3-phosphate dehydrogenase-like, C-terminal domain"/>
    <property type="match status" value="1"/>
</dbReference>
<feature type="binding site" evidence="6">
    <location>
        <begin position="35"/>
        <end position="42"/>
    </location>
    <ligand>
        <name>NADP(+)</name>
        <dbReference type="ChEBI" id="CHEBI:58349"/>
    </ligand>
</feature>
<dbReference type="GO" id="GO:0006006">
    <property type="term" value="P:glucose metabolic process"/>
    <property type="evidence" value="ECO:0007669"/>
    <property type="project" value="UniProtKB-KW"/>
</dbReference>
<dbReference type="Pfam" id="PF02781">
    <property type="entry name" value="G6PD_C"/>
    <property type="match status" value="1"/>
</dbReference>
<evidence type="ECO:0000256" key="6">
    <source>
        <dbReference type="HAMAP-Rule" id="MF_00966"/>
    </source>
</evidence>
<dbReference type="GO" id="GO:0009051">
    <property type="term" value="P:pentose-phosphate shunt, oxidative branch"/>
    <property type="evidence" value="ECO:0007669"/>
    <property type="project" value="TreeGrafter"/>
</dbReference>
<dbReference type="Gene3D" id="3.30.360.10">
    <property type="entry name" value="Dihydrodipicolinate Reductase, domain 2"/>
    <property type="match status" value="1"/>
</dbReference>
<dbReference type="Proteomes" id="UP000035268">
    <property type="component" value="Chromosome"/>
</dbReference>
<comment type="similarity">
    <text evidence="6">Belongs to the glucose-6-phosphate dehydrogenase family.</text>
</comment>
<comment type="pathway">
    <text evidence="1 6">Carbohydrate degradation; pentose phosphate pathway; D-ribulose 5-phosphate from D-glucose 6-phosphate (oxidative stage): step 1/3.</text>
</comment>
<dbReference type="PRINTS" id="PR00079">
    <property type="entry name" value="G6PDHDRGNASE"/>
</dbReference>
<evidence type="ECO:0000256" key="7">
    <source>
        <dbReference type="SAM" id="MobiDB-lite"/>
    </source>
</evidence>
<dbReference type="InterPro" id="IPR036291">
    <property type="entry name" value="NAD(P)-bd_dom_sf"/>
</dbReference>
<dbReference type="AlphaFoldDB" id="A0A0G3ECL1"/>
<feature type="binding site" evidence="6">
    <location>
        <begin position="111"/>
        <end position="112"/>
    </location>
    <ligand>
        <name>NADP(+)</name>
        <dbReference type="ChEBI" id="CHEBI:58349"/>
    </ligand>
</feature>
<evidence type="ECO:0000313" key="11">
    <source>
        <dbReference type="Proteomes" id="UP000035268"/>
    </source>
</evidence>
<dbReference type="PIRSF" id="PIRSF000110">
    <property type="entry name" value="G6PD"/>
    <property type="match status" value="1"/>
</dbReference>
<feature type="domain" description="Glucose-6-phosphate dehydrogenase NAD-binding" evidence="8">
    <location>
        <begin position="32"/>
        <end position="219"/>
    </location>
</feature>
<accession>A0A0G3ECL1</accession>
<comment type="function">
    <text evidence="6">Catalyzes the oxidation of glucose 6-phosphate to 6-phosphogluconolactone.</text>
</comment>
<proteinExistence type="inferred from homology"/>
<dbReference type="STRING" id="1307763.L21SP4_00987"/>
<evidence type="ECO:0000259" key="9">
    <source>
        <dbReference type="Pfam" id="PF02781"/>
    </source>
</evidence>
<name>A0A0G3ECL1_9BACT</name>
<dbReference type="GO" id="GO:0005829">
    <property type="term" value="C:cytosol"/>
    <property type="evidence" value="ECO:0007669"/>
    <property type="project" value="TreeGrafter"/>
</dbReference>
<feature type="binding site" evidence="6">
    <location>
        <position position="180"/>
    </location>
    <ligand>
        <name>NADP(+)</name>
        <dbReference type="ChEBI" id="CHEBI:58349"/>
    </ligand>
</feature>
<sequence>MSKRTADGEHRTYETGLHPDPSVTPPDDAVMILLGASGDLTRRKLVPALFQLYRSGLMPGRFAIIGVARRPYDDPSFRERLREGIRERCAPQDEEDRCSEFLEHVEYFRGDLEAPDTYASLRDHLDRGGDRYPSGRLFYFSLKPDLFIEAAHHLREHGLIDSDSAAQAGEGAWRRAVIEKPFGHDLESARALNRALLEGLDEKQIFRIDHYVGKEAVQNVMAFRFANTLFEPVLNRTCVDHIQLTAAEALGVGGGRGGYYDRYGAIRDMLSNHLLQLLALLTMEPPSGLDSDAIHNEKTKVLKALRVDWRGDASPAFCRAQYAAGVMDDGTRAVGYRDEDRVDRDSETESYAAVRLSIDNWRWSGVPVFVRTGKRMKRKLTEVAVHFRHPPLKLFRGVECEGAHCDVRGVQPNKLIFRIQPQEGIFLNMAVKRPTLPFVVEQADMDFSYAGKWGRELPEAYERLLLDALRGDTTLFTRSDEVEAGWSVVEPVLKAMDRTPLYSYPAGSWGPAEADRLFQCSDLPDECLCRKTGLVRAWHNPQ</sequence>
<feature type="binding site" evidence="6">
    <location>
        <position position="379"/>
    </location>
    <ligand>
        <name>substrate</name>
    </ligand>
</feature>
<dbReference type="PATRIC" id="fig|1609981.3.peg.1036"/>
<dbReference type="UniPathway" id="UPA00115">
    <property type="reaction ID" value="UER00408"/>
</dbReference>
<dbReference type="InterPro" id="IPR022675">
    <property type="entry name" value="G6P_DH_C"/>
</dbReference>
<evidence type="ECO:0000259" key="8">
    <source>
        <dbReference type="Pfam" id="PF00479"/>
    </source>
</evidence>
<keyword evidence="3 6" id="KW-0521">NADP</keyword>
<dbReference type="EMBL" id="CP010904">
    <property type="protein sequence ID" value="AKJ64246.1"/>
    <property type="molecule type" value="Genomic_DNA"/>
</dbReference>
<dbReference type="RefSeq" id="WP_052881601.1">
    <property type="nucleotide sequence ID" value="NZ_CP010904.1"/>
</dbReference>
<evidence type="ECO:0000313" key="10">
    <source>
        <dbReference type="EMBL" id="AKJ64246.1"/>
    </source>
</evidence>
<evidence type="ECO:0000256" key="1">
    <source>
        <dbReference type="ARBA" id="ARBA00004937"/>
    </source>
</evidence>
<dbReference type="KEGG" id="vbl:L21SP4_00987"/>
<organism evidence="10 11">
    <name type="scientific">Kiritimatiella glycovorans</name>
    <dbReference type="NCBI Taxonomy" id="1307763"/>
    <lineage>
        <taxon>Bacteria</taxon>
        <taxon>Pseudomonadati</taxon>
        <taxon>Kiritimatiellota</taxon>
        <taxon>Kiritimatiellia</taxon>
        <taxon>Kiritimatiellales</taxon>
        <taxon>Kiritimatiellaceae</taxon>
        <taxon>Kiritimatiella</taxon>
    </lineage>
</organism>
<reference evidence="10 11" key="2">
    <citation type="journal article" date="2016" name="ISME J.">
        <title>Characterization of the first cultured representative of Verrucomicrobia subdivision 5 indicates the proposal of a novel phylum.</title>
        <authorList>
            <person name="Spring S."/>
            <person name="Bunk B."/>
            <person name="Sproer C."/>
            <person name="Schumann P."/>
            <person name="Rohde M."/>
            <person name="Tindall B.J."/>
            <person name="Klenk H.P."/>
        </authorList>
    </citation>
    <scope>NUCLEOTIDE SEQUENCE [LARGE SCALE GENOMIC DNA]</scope>
    <source>
        <strain evidence="10 11">L21-Fru-AB</strain>
    </source>
</reference>
<keyword evidence="2 6" id="KW-0313">Glucose metabolism</keyword>
<dbReference type="EC" id="1.1.1.49" evidence="6"/>
<feature type="binding site" evidence="6">
    <location>
        <position position="374"/>
    </location>
    <ligand>
        <name>substrate</name>
    </ligand>
</feature>
<feature type="compositionally biased region" description="Basic and acidic residues" evidence="7">
    <location>
        <begin position="1"/>
        <end position="13"/>
    </location>
</feature>
<evidence type="ECO:0000256" key="3">
    <source>
        <dbReference type="ARBA" id="ARBA00022857"/>
    </source>
</evidence>
<dbReference type="GO" id="GO:0004345">
    <property type="term" value="F:glucose-6-phosphate dehydrogenase activity"/>
    <property type="evidence" value="ECO:0007669"/>
    <property type="project" value="UniProtKB-UniRule"/>
</dbReference>
<keyword evidence="4 6" id="KW-0560">Oxidoreductase</keyword>
<dbReference type="GO" id="GO:0050661">
    <property type="term" value="F:NADP binding"/>
    <property type="evidence" value="ECO:0007669"/>
    <property type="project" value="UniProtKB-UniRule"/>
</dbReference>
<feature type="binding site" evidence="6">
    <location>
        <position position="210"/>
    </location>
    <ligand>
        <name>substrate</name>
    </ligand>
</feature>
<feature type="binding site" evidence="6">
    <location>
        <position position="268"/>
    </location>
    <ligand>
        <name>substrate</name>
    </ligand>
</feature>
<dbReference type="NCBIfam" id="TIGR00871">
    <property type="entry name" value="zwf"/>
    <property type="match status" value="1"/>
</dbReference>
<evidence type="ECO:0000256" key="5">
    <source>
        <dbReference type="ARBA" id="ARBA00023277"/>
    </source>
</evidence>
<dbReference type="HAMAP" id="MF_00966">
    <property type="entry name" value="G6PD"/>
    <property type="match status" value="1"/>
</dbReference>
<feature type="active site" description="Proton acceptor" evidence="6">
    <location>
        <position position="273"/>
    </location>
</feature>
<feature type="domain" description="Glucose-6-phosphate dehydrogenase C-terminal" evidence="9">
    <location>
        <begin position="221"/>
        <end position="519"/>
    </location>
</feature>
<keyword evidence="5 6" id="KW-0119">Carbohydrate metabolism</keyword>
<protein>
    <recommendedName>
        <fullName evidence="6">Glucose-6-phosphate 1-dehydrogenase</fullName>
        <shortName evidence="6">G6PD</shortName>
        <ecNumber evidence="6">1.1.1.49</ecNumber>
    </recommendedName>
</protein>
<dbReference type="PANTHER" id="PTHR23429">
    <property type="entry name" value="GLUCOSE-6-PHOSPHATE 1-DEHYDROGENASE G6PD"/>
    <property type="match status" value="1"/>
</dbReference>
<dbReference type="InterPro" id="IPR022674">
    <property type="entry name" value="G6P_DH_NAD-bd"/>
</dbReference>
<dbReference type="OrthoDB" id="9802739at2"/>
<feature type="binding site" evidence="6">
    <location>
        <position position="69"/>
    </location>
    <ligand>
        <name>NADP(+)</name>
        <dbReference type="ChEBI" id="CHEBI:58349"/>
    </ligand>
</feature>
<evidence type="ECO:0000256" key="2">
    <source>
        <dbReference type="ARBA" id="ARBA00022526"/>
    </source>
</evidence>
<comment type="catalytic activity">
    <reaction evidence="6">
        <text>D-glucose 6-phosphate + NADP(+) = 6-phospho-D-glucono-1,5-lactone + NADPH + H(+)</text>
        <dbReference type="Rhea" id="RHEA:15841"/>
        <dbReference type="ChEBI" id="CHEBI:15378"/>
        <dbReference type="ChEBI" id="CHEBI:57783"/>
        <dbReference type="ChEBI" id="CHEBI:57955"/>
        <dbReference type="ChEBI" id="CHEBI:58349"/>
        <dbReference type="ChEBI" id="CHEBI:61548"/>
        <dbReference type="EC" id="1.1.1.49"/>
    </reaction>
</comment>